<dbReference type="PANTHER" id="PTHR43133:SF8">
    <property type="entry name" value="RNA POLYMERASE SIGMA FACTOR HI_1459-RELATED"/>
    <property type="match status" value="1"/>
</dbReference>
<evidence type="ECO:0000256" key="2">
    <source>
        <dbReference type="ARBA" id="ARBA00023015"/>
    </source>
</evidence>
<dbReference type="InterPro" id="IPR013324">
    <property type="entry name" value="RNA_pol_sigma_r3/r4-like"/>
</dbReference>
<reference evidence="9" key="1">
    <citation type="journal article" date="2019" name="Int. J. Syst. Evol. Microbiol.">
        <title>The Global Catalogue of Microorganisms (GCM) 10K type strain sequencing project: providing services to taxonomists for standard genome sequencing and annotation.</title>
        <authorList>
            <consortium name="The Broad Institute Genomics Platform"/>
            <consortium name="The Broad Institute Genome Sequencing Center for Infectious Disease"/>
            <person name="Wu L."/>
            <person name="Ma J."/>
        </authorList>
    </citation>
    <scope>NUCLEOTIDE SEQUENCE [LARGE SCALE GENOMIC DNA]</scope>
    <source>
        <strain evidence="9">KLKA75</strain>
    </source>
</reference>
<dbReference type="Proteomes" id="UP001595872">
    <property type="component" value="Unassembled WGS sequence"/>
</dbReference>
<dbReference type="InterPro" id="IPR039425">
    <property type="entry name" value="RNA_pol_sigma-70-like"/>
</dbReference>
<evidence type="ECO:0000256" key="3">
    <source>
        <dbReference type="ARBA" id="ARBA00023082"/>
    </source>
</evidence>
<dbReference type="SUPFAM" id="SSF50370">
    <property type="entry name" value="Ricin B-like lectins"/>
    <property type="match status" value="1"/>
</dbReference>
<feature type="region of interest" description="Disordered" evidence="6">
    <location>
        <begin position="1"/>
        <end position="20"/>
    </location>
</feature>
<name>A0ABV9U9A7_9ACTN</name>
<keyword evidence="5" id="KW-0804">Transcription</keyword>
<keyword evidence="3" id="KW-0731">Sigma factor</keyword>
<dbReference type="RefSeq" id="WP_378262303.1">
    <property type="nucleotide sequence ID" value="NZ_JBHSIT010000012.1"/>
</dbReference>
<dbReference type="SUPFAM" id="SSF88946">
    <property type="entry name" value="Sigma2 domain of RNA polymerase sigma factors"/>
    <property type="match status" value="1"/>
</dbReference>
<gene>
    <name evidence="8" type="ORF">ACFPCY_34305</name>
</gene>
<evidence type="ECO:0000256" key="4">
    <source>
        <dbReference type="ARBA" id="ARBA00023125"/>
    </source>
</evidence>
<dbReference type="Gene3D" id="1.10.1740.10">
    <property type="match status" value="1"/>
</dbReference>
<dbReference type="Pfam" id="PF04542">
    <property type="entry name" value="Sigma70_r2"/>
    <property type="match status" value="1"/>
</dbReference>
<dbReference type="NCBIfam" id="TIGR02937">
    <property type="entry name" value="sigma70-ECF"/>
    <property type="match status" value="1"/>
</dbReference>
<protein>
    <submittedName>
        <fullName evidence="8">Sigma-70 family RNA polymerase sigma factor</fullName>
    </submittedName>
</protein>
<dbReference type="InterPro" id="IPR013325">
    <property type="entry name" value="RNA_pol_sigma_r2"/>
</dbReference>
<keyword evidence="2" id="KW-0805">Transcription regulation</keyword>
<comment type="similarity">
    <text evidence="1">Belongs to the sigma-70 factor family. ECF subfamily.</text>
</comment>
<dbReference type="Gene3D" id="1.10.10.10">
    <property type="entry name" value="Winged helix-like DNA-binding domain superfamily/Winged helix DNA-binding domain"/>
    <property type="match status" value="1"/>
</dbReference>
<dbReference type="PANTHER" id="PTHR43133">
    <property type="entry name" value="RNA POLYMERASE ECF-TYPE SIGMA FACTO"/>
    <property type="match status" value="1"/>
</dbReference>
<dbReference type="SUPFAM" id="SSF88659">
    <property type="entry name" value="Sigma3 and sigma4 domains of RNA polymerase sigma factors"/>
    <property type="match status" value="1"/>
</dbReference>
<feature type="region of interest" description="Disordered" evidence="6">
    <location>
        <begin position="300"/>
        <end position="368"/>
    </location>
</feature>
<evidence type="ECO:0000313" key="9">
    <source>
        <dbReference type="Proteomes" id="UP001595872"/>
    </source>
</evidence>
<dbReference type="CDD" id="cd00161">
    <property type="entry name" value="beta-trefoil_Ricin-like"/>
    <property type="match status" value="1"/>
</dbReference>
<dbReference type="EMBL" id="JBHSIT010000012">
    <property type="protein sequence ID" value="MFC4912416.1"/>
    <property type="molecule type" value="Genomic_DNA"/>
</dbReference>
<feature type="compositionally biased region" description="Pro residues" evidence="6">
    <location>
        <begin position="314"/>
        <end position="326"/>
    </location>
</feature>
<accession>A0ABV9U9A7</accession>
<feature type="domain" description="RNA polymerase sigma-70 region 2" evidence="7">
    <location>
        <begin position="38"/>
        <end position="107"/>
    </location>
</feature>
<sequence>MNVPGGRPAVAGRGETAGSDEELVAAARTGDDGASAELYRRHHRAVLGYARGLVRDPHTAEDLTAEAFTRMFAALRGGSGPQVACRPYLYTVVRNAAVDWARAGRRTVVTDEVAAWADDTGPEPPDVDEQNTLVRAFRTLPERWQTVLWHTVIEDEPVQHVADVLGMKTGAVTQLAFRAREGLRQAFLAASCEGRPECAEYTRQLAAIVRRPGRRKSRALREHLESCEYCRRAAEDMRDLNGRLRAALPVGAVLLAAPALRHAGPSFLRGWALKAAIAATAAVVTAVLFTVFYGDGRPGHHPQAGPSNGAPITTAPPPSPGLPGPAPSGVNDFPAASAQSSGSRPDTRGKAPSKKNKPAASTANGPYRLRNTNLRSCLVPSGSSLSQQYGCSGQETIWQRTGKGGGFTLKSSTGQCMARGPASSSVPWEGSTQYSVVLAPCGGPNQIWKLVTFSPGFTRLSNGDGWYLQASWSGLAAPVLKQGSPSGTAAQGWEFDRA</sequence>
<dbReference type="InterPro" id="IPR014284">
    <property type="entry name" value="RNA_pol_sigma-70_dom"/>
</dbReference>
<organism evidence="8 9">
    <name type="scientific">Actinomadura gamaensis</name>
    <dbReference type="NCBI Taxonomy" id="1763541"/>
    <lineage>
        <taxon>Bacteria</taxon>
        <taxon>Bacillati</taxon>
        <taxon>Actinomycetota</taxon>
        <taxon>Actinomycetes</taxon>
        <taxon>Streptosporangiales</taxon>
        <taxon>Thermomonosporaceae</taxon>
        <taxon>Actinomadura</taxon>
    </lineage>
</organism>
<dbReference type="Gene3D" id="2.80.10.50">
    <property type="match status" value="1"/>
</dbReference>
<evidence type="ECO:0000256" key="5">
    <source>
        <dbReference type="ARBA" id="ARBA00023163"/>
    </source>
</evidence>
<evidence type="ECO:0000259" key="7">
    <source>
        <dbReference type="Pfam" id="PF04542"/>
    </source>
</evidence>
<keyword evidence="9" id="KW-1185">Reference proteome</keyword>
<dbReference type="InterPro" id="IPR035992">
    <property type="entry name" value="Ricin_B-like_lectins"/>
</dbReference>
<evidence type="ECO:0000313" key="8">
    <source>
        <dbReference type="EMBL" id="MFC4912416.1"/>
    </source>
</evidence>
<comment type="caution">
    <text evidence="8">The sequence shown here is derived from an EMBL/GenBank/DDBJ whole genome shotgun (WGS) entry which is preliminary data.</text>
</comment>
<proteinExistence type="inferred from homology"/>
<keyword evidence="4" id="KW-0238">DNA-binding</keyword>
<dbReference type="InterPro" id="IPR036388">
    <property type="entry name" value="WH-like_DNA-bd_sf"/>
</dbReference>
<evidence type="ECO:0000256" key="6">
    <source>
        <dbReference type="SAM" id="MobiDB-lite"/>
    </source>
</evidence>
<dbReference type="InterPro" id="IPR007627">
    <property type="entry name" value="RNA_pol_sigma70_r2"/>
</dbReference>
<evidence type="ECO:0000256" key="1">
    <source>
        <dbReference type="ARBA" id="ARBA00010641"/>
    </source>
</evidence>